<proteinExistence type="predicted"/>
<sequence length="161" mass="18701">MSADSGHSDYLLVKRILLAGQDERREYPQYTGTCFYQLPRLYCVHLVLKMWSCCHLKLAMVANFIPWIFAKAINQRFGLFSLFISLSCSCSLSLSLFISLSLAFLPSFSFLPSFLPSFILLLFPLPSFLCFFYLLSYFYAIIKIYLFFINTVVDRHLLTHL</sequence>
<evidence type="ECO:0000313" key="3">
    <source>
        <dbReference type="Proteomes" id="UP000593571"/>
    </source>
</evidence>
<evidence type="ECO:0000313" key="2">
    <source>
        <dbReference type="EMBL" id="KAF6474744.1"/>
    </source>
</evidence>
<comment type="caution">
    <text evidence="2">The sequence shown here is derived from an EMBL/GenBank/DDBJ whole genome shotgun (WGS) entry which is preliminary data.</text>
</comment>
<accession>A0A7J8HQW8</accession>
<dbReference type="Proteomes" id="UP000593571">
    <property type="component" value="Unassembled WGS sequence"/>
</dbReference>
<organism evidence="2 3">
    <name type="scientific">Rousettus aegyptiacus</name>
    <name type="common">Egyptian fruit bat</name>
    <name type="synonym">Pteropus aegyptiacus</name>
    <dbReference type="NCBI Taxonomy" id="9407"/>
    <lineage>
        <taxon>Eukaryota</taxon>
        <taxon>Metazoa</taxon>
        <taxon>Chordata</taxon>
        <taxon>Craniata</taxon>
        <taxon>Vertebrata</taxon>
        <taxon>Euteleostomi</taxon>
        <taxon>Mammalia</taxon>
        <taxon>Eutheria</taxon>
        <taxon>Laurasiatheria</taxon>
        <taxon>Chiroptera</taxon>
        <taxon>Yinpterochiroptera</taxon>
        <taxon>Pteropodoidea</taxon>
        <taxon>Pteropodidae</taxon>
        <taxon>Rousettinae</taxon>
        <taxon>Rousettus</taxon>
    </lineage>
</organism>
<evidence type="ECO:0000256" key="1">
    <source>
        <dbReference type="SAM" id="Phobius"/>
    </source>
</evidence>
<gene>
    <name evidence="2" type="ORF">HJG63_010913</name>
</gene>
<feature type="transmembrane region" description="Helical" evidence="1">
    <location>
        <begin position="117"/>
        <end position="140"/>
    </location>
</feature>
<protein>
    <submittedName>
        <fullName evidence="2">Uncharacterized protein</fullName>
    </submittedName>
</protein>
<feature type="transmembrane region" description="Helical" evidence="1">
    <location>
        <begin position="48"/>
        <end position="70"/>
    </location>
</feature>
<name>A0A7J8HQW8_ROUAE</name>
<keyword evidence="1" id="KW-0812">Transmembrane</keyword>
<feature type="transmembrane region" description="Helical" evidence="1">
    <location>
        <begin position="77"/>
        <end position="105"/>
    </location>
</feature>
<dbReference type="AlphaFoldDB" id="A0A7J8HQW8"/>
<reference evidence="2 3" key="1">
    <citation type="journal article" date="2020" name="Nature">
        <title>Six reference-quality genomes reveal evolution of bat adaptations.</title>
        <authorList>
            <person name="Jebb D."/>
            <person name="Huang Z."/>
            <person name="Pippel M."/>
            <person name="Hughes G.M."/>
            <person name="Lavrichenko K."/>
            <person name="Devanna P."/>
            <person name="Winkler S."/>
            <person name="Jermiin L.S."/>
            <person name="Skirmuntt E.C."/>
            <person name="Katzourakis A."/>
            <person name="Burkitt-Gray L."/>
            <person name="Ray D.A."/>
            <person name="Sullivan K.A.M."/>
            <person name="Roscito J.G."/>
            <person name="Kirilenko B.M."/>
            <person name="Davalos L.M."/>
            <person name="Corthals A.P."/>
            <person name="Power M.L."/>
            <person name="Jones G."/>
            <person name="Ransome R.D."/>
            <person name="Dechmann D.K.N."/>
            <person name="Locatelli A.G."/>
            <person name="Puechmaille S.J."/>
            <person name="Fedrigo O."/>
            <person name="Jarvis E.D."/>
            <person name="Hiller M."/>
            <person name="Vernes S.C."/>
            <person name="Myers E.W."/>
            <person name="Teeling E.C."/>
        </authorList>
    </citation>
    <scope>NUCLEOTIDE SEQUENCE [LARGE SCALE GENOMIC DNA]</scope>
    <source>
        <strain evidence="2">MRouAeg1</strain>
        <tissue evidence="2">Muscle</tissue>
    </source>
</reference>
<keyword evidence="1" id="KW-1133">Transmembrane helix</keyword>
<keyword evidence="3" id="KW-1185">Reference proteome</keyword>
<dbReference type="EMBL" id="JACASE010000004">
    <property type="protein sequence ID" value="KAF6474744.1"/>
    <property type="molecule type" value="Genomic_DNA"/>
</dbReference>
<keyword evidence="1" id="KW-0472">Membrane</keyword>